<reference evidence="8" key="1">
    <citation type="submission" date="2021-01" db="EMBL/GenBank/DDBJ databases">
        <authorList>
            <person name="Corre E."/>
            <person name="Pelletier E."/>
            <person name="Niang G."/>
            <person name="Scheremetjew M."/>
            <person name="Finn R."/>
            <person name="Kale V."/>
            <person name="Holt S."/>
            <person name="Cochrane G."/>
            <person name="Meng A."/>
            <person name="Brown T."/>
            <person name="Cohen L."/>
        </authorList>
    </citation>
    <scope>NUCLEOTIDE SEQUENCE</scope>
    <source>
        <strain evidence="8">308</strain>
    </source>
</reference>
<feature type="transmembrane region" description="Helical" evidence="6">
    <location>
        <begin position="187"/>
        <end position="205"/>
    </location>
</feature>
<evidence type="ECO:0000313" key="8">
    <source>
        <dbReference type="EMBL" id="CAD8895788.1"/>
    </source>
</evidence>
<feature type="transmembrane region" description="Helical" evidence="6">
    <location>
        <begin position="20"/>
        <end position="40"/>
    </location>
</feature>
<accession>A0A7S1FY69</accession>
<keyword evidence="3 6" id="KW-1133">Transmembrane helix</keyword>
<dbReference type="InterPro" id="IPR006634">
    <property type="entry name" value="TLC-dom"/>
</dbReference>
<comment type="subcellular location">
    <subcellularLocation>
        <location evidence="1">Membrane</location>
        <topology evidence="1">Multi-pass membrane protein</topology>
    </subcellularLocation>
</comment>
<dbReference type="AlphaFoldDB" id="A0A7S1FY69"/>
<evidence type="ECO:0000256" key="4">
    <source>
        <dbReference type="ARBA" id="ARBA00023136"/>
    </source>
</evidence>
<protein>
    <recommendedName>
        <fullName evidence="7">TLC domain-containing protein</fullName>
    </recommendedName>
</protein>
<organism evidence="8">
    <name type="scientific">Corethron hystrix</name>
    <dbReference type="NCBI Taxonomy" id="216773"/>
    <lineage>
        <taxon>Eukaryota</taxon>
        <taxon>Sar</taxon>
        <taxon>Stramenopiles</taxon>
        <taxon>Ochrophyta</taxon>
        <taxon>Bacillariophyta</taxon>
        <taxon>Coscinodiscophyceae</taxon>
        <taxon>Corethrophycidae</taxon>
        <taxon>Corethrales</taxon>
        <taxon>Corethraceae</taxon>
        <taxon>Corethron</taxon>
    </lineage>
</organism>
<feature type="transmembrane region" description="Helical" evidence="6">
    <location>
        <begin position="225"/>
        <end position="249"/>
    </location>
</feature>
<feature type="transmembrane region" description="Helical" evidence="6">
    <location>
        <begin position="60"/>
        <end position="78"/>
    </location>
</feature>
<evidence type="ECO:0000256" key="2">
    <source>
        <dbReference type="ARBA" id="ARBA00022692"/>
    </source>
</evidence>
<keyword evidence="4 5" id="KW-0472">Membrane</keyword>
<dbReference type="GO" id="GO:0016020">
    <property type="term" value="C:membrane"/>
    <property type="evidence" value="ECO:0007669"/>
    <property type="project" value="UniProtKB-SubCell"/>
</dbReference>
<evidence type="ECO:0000256" key="5">
    <source>
        <dbReference type="PROSITE-ProRule" id="PRU00205"/>
    </source>
</evidence>
<name>A0A7S1FY69_9STRA</name>
<gene>
    <name evidence="8" type="ORF">CHYS00102_LOCUS23002</name>
</gene>
<sequence>MFSPSSVDVWFPSEFIRKALADICLYTLAIFFYNGIIWHILSFKLSGKTSTNITQASYRLVNFTVNFGFSFFGIYYWYFQMEELHGWGRIVYSNLSLFAHWQLAYQLWAIPMGLITEESQLMMLHHLGVISASISPAFCTMGMRYESVYFLGVIEVSSVFLAVMNYFKDNPELIKMHPMVYSSTRLIFAVLFIVIRVIFFFPNLYIYLEGLSTIYSARKDIDQMILVLMGVTSAVMLGLMQIFWAYLILKGLAKMLFGRGGNGGKNK</sequence>
<proteinExistence type="predicted"/>
<feature type="domain" description="TLC" evidence="7">
    <location>
        <begin position="1"/>
        <end position="257"/>
    </location>
</feature>
<evidence type="ECO:0000256" key="1">
    <source>
        <dbReference type="ARBA" id="ARBA00004141"/>
    </source>
</evidence>
<feature type="transmembrane region" description="Helical" evidence="6">
    <location>
        <begin position="149"/>
        <end position="167"/>
    </location>
</feature>
<evidence type="ECO:0000259" key="7">
    <source>
        <dbReference type="PROSITE" id="PS50922"/>
    </source>
</evidence>
<evidence type="ECO:0000256" key="3">
    <source>
        <dbReference type="ARBA" id="ARBA00022989"/>
    </source>
</evidence>
<dbReference type="PROSITE" id="PS50922">
    <property type="entry name" value="TLC"/>
    <property type="match status" value="1"/>
</dbReference>
<keyword evidence="2 5" id="KW-0812">Transmembrane</keyword>
<dbReference type="EMBL" id="HBFR01031708">
    <property type="protein sequence ID" value="CAD8895788.1"/>
    <property type="molecule type" value="Transcribed_RNA"/>
</dbReference>
<evidence type="ECO:0000256" key="6">
    <source>
        <dbReference type="SAM" id="Phobius"/>
    </source>
</evidence>